<feature type="transmembrane region" description="Helical" evidence="14">
    <location>
        <begin position="664"/>
        <end position="682"/>
    </location>
</feature>
<dbReference type="InterPro" id="IPR001611">
    <property type="entry name" value="Leu-rich_rpt"/>
</dbReference>
<protein>
    <recommendedName>
        <fullName evidence="15">TIR domain-containing protein</fullName>
    </recommendedName>
</protein>
<dbReference type="GO" id="GO:0045087">
    <property type="term" value="P:innate immune response"/>
    <property type="evidence" value="ECO:0007669"/>
    <property type="project" value="UniProtKB-KW"/>
</dbReference>
<dbReference type="FunFam" id="3.80.10.10:FF:000770">
    <property type="entry name" value="Uncharacterized protein"/>
    <property type="match status" value="1"/>
</dbReference>
<evidence type="ECO:0000256" key="5">
    <source>
        <dbReference type="ARBA" id="ARBA00022692"/>
    </source>
</evidence>
<dbReference type="InterPro" id="IPR032675">
    <property type="entry name" value="LRR_dom_sf"/>
</dbReference>
<evidence type="ECO:0000256" key="13">
    <source>
        <dbReference type="ARBA" id="ARBA00023198"/>
    </source>
</evidence>
<dbReference type="GO" id="GO:0004888">
    <property type="term" value="F:transmembrane signaling receptor activity"/>
    <property type="evidence" value="ECO:0007669"/>
    <property type="project" value="InterPro"/>
</dbReference>
<evidence type="ECO:0000256" key="9">
    <source>
        <dbReference type="ARBA" id="ARBA00022989"/>
    </source>
</evidence>
<evidence type="ECO:0000313" key="17">
    <source>
        <dbReference type="Proteomes" id="UP000694523"/>
    </source>
</evidence>
<accession>A0A8C6WU59</accession>
<keyword evidence="7" id="KW-0677">Repeat</keyword>
<keyword evidence="9 14" id="KW-1133">Transmembrane helix</keyword>
<evidence type="ECO:0000256" key="12">
    <source>
        <dbReference type="ARBA" id="ARBA00023180"/>
    </source>
</evidence>
<dbReference type="PROSITE" id="PS51450">
    <property type="entry name" value="LRR"/>
    <property type="match status" value="6"/>
</dbReference>
<dbReference type="Gene3D" id="3.80.10.10">
    <property type="entry name" value="Ribonuclease Inhibitor"/>
    <property type="match status" value="4"/>
</dbReference>
<comment type="similarity">
    <text evidence="2">Belongs to the Toll-like receptor family.</text>
</comment>
<dbReference type="PROSITE" id="PS50104">
    <property type="entry name" value="TIR"/>
    <property type="match status" value="1"/>
</dbReference>
<dbReference type="SMART" id="SM00255">
    <property type="entry name" value="TIR"/>
    <property type="match status" value="1"/>
</dbReference>
<dbReference type="FunFam" id="3.40.50.10140:FF:000001">
    <property type="entry name" value="Toll-like receptor 2"/>
    <property type="match status" value="1"/>
</dbReference>
<dbReference type="GO" id="GO:0002224">
    <property type="term" value="P:toll-like receptor signaling pathway"/>
    <property type="evidence" value="ECO:0007669"/>
    <property type="project" value="InterPro"/>
</dbReference>
<dbReference type="SMART" id="SM00365">
    <property type="entry name" value="LRR_SD22"/>
    <property type="match status" value="5"/>
</dbReference>
<keyword evidence="13" id="KW-0395">Inflammatory response</keyword>
<evidence type="ECO:0000256" key="14">
    <source>
        <dbReference type="SAM" id="Phobius"/>
    </source>
</evidence>
<evidence type="ECO:0000256" key="3">
    <source>
        <dbReference type="ARBA" id="ARBA00022588"/>
    </source>
</evidence>
<keyword evidence="10 14" id="KW-0472">Membrane</keyword>
<evidence type="ECO:0000256" key="2">
    <source>
        <dbReference type="ARBA" id="ARBA00009634"/>
    </source>
</evidence>
<evidence type="ECO:0000256" key="1">
    <source>
        <dbReference type="ARBA" id="ARBA00004479"/>
    </source>
</evidence>
<keyword evidence="12" id="KW-0325">Glycoprotein</keyword>
<dbReference type="GO" id="GO:0005886">
    <property type="term" value="C:plasma membrane"/>
    <property type="evidence" value="ECO:0007669"/>
    <property type="project" value="TreeGrafter"/>
</dbReference>
<keyword evidence="6" id="KW-0732">Signal</keyword>
<evidence type="ECO:0000313" key="16">
    <source>
        <dbReference type="Ensembl" id="ENSNMLP00000032162.1"/>
    </source>
</evidence>
<dbReference type="AlphaFoldDB" id="A0A8C6WU59"/>
<evidence type="ECO:0000256" key="8">
    <source>
        <dbReference type="ARBA" id="ARBA00022859"/>
    </source>
</evidence>
<keyword evidence="4" id="KW-0433">Leucine-rich repeat</keyword>
<evidence type="ECO:0000256" key="6">
    <source>
        <dbReference type="ARBA" id="ARBA00022729"/>
    </source>
</evidence>
<keyword evidence="8" id="KW-0391">Immunity</keyword>
<dbReference type="Proteomes" id="UP000694523">
    <property type="component" value="Unplaced"/>
</dbReference>
<dbReference type="SUPFAM" id="SSF52200">
    <property type="entry name" value="Toll/Interleukin receptor TIR domain"/>
    <property type="match status" value="1"/>
</dbReference>
<feature type="domain" description="TIR" evidence="15">
    <location>
        <begin position="717"/>
        <end position="857"/>
    </location>
</feature>
<dbReference type="Pfam" id="PF01582">
    <property type="entry name" value="TIR"/>
    <property type="match status" value="1"/>
</dbReference>
<dbReference type="Pfam" id="PF13855">
    <property type="entry name" value="LRR_8"/>
    <property type="match status" value="3"/>
</dbReference>
<dbReference type="SMART" id="SM00369">
    <property type="entry name" value="LRR_TYP"/>
    <property type="match status" value="11"/>
</dbReference>
<evidence type="ECO:0000259" key="15">
    <source>
        <dbReference type="PROSITE" id="PS50104"/>
    </source>
</evidence>
<evidence type="ECO:0000256" key="10">
    <source>
        <dbReference type="ARBA" id="ARBA00023136"/>
    </source>
</evidence>
<comment type="subcellular location">
    <subcellularLocation>
        <location evidence="1">Membrane</location>
        <topology evidence="1">Single-pass type I membrane protein</topology>
    </subcellularLocation>
</comment>
<dbReference type="Ensembl" id="ENSNMLT00000035824.1">
    <property type="protein sequence ID" value="ENSNMLP00000032162.1"/>
    <property type="gene ID" value="ENSNMLG00000020103.1"/>
</dbReference>
<dbReference type="SUPFAM" id="SSF52058">
    <property type="entry name" value="L domain-like"/>
    <property type="match status" value="2"/>
</dbReference>
<keyword evidence="3" id="KW-0399">Innate immunity</keyword>
<dbReference type="PIRSF" id="PIRSF037595">
    <property type="entry name" value="Toll-like_receptor"/>
    <property type="match status" value="1"/>
</dbReference>
<dbReference type="InterPro" id="IPR000157">
    <property type="entry name" value="TIR_dom"/>
</dbReference>
<dbReference type="PRINTS" id="PR00019">
    <property type="entry name" value="LEURICHRPT"/>
</dbReference>
<dbReference type="PANTHER" id="PTHR24365:SF522">
    <property type="entry name" value="LOW QUALITY PROTEIN: TOLL-LIKE RECEPTOR 13-RELATED"/>
    <property type="match status" value="1"/>
</dbReference>
<sequence>DHFLLWYKKKSPYLFVCLQELSQMEPLFSLLFLLLLPLPSWLYSLHNCTIDSTDSRTINCNDHKLSRIPSDIPKTAVILNVSHNNINFIQQSYFSGLTELQILDLSNNQISHIEDASFSHLSSLTVLSLIGNKLMELTDHMFTGLSNLTVLNLTENQITFVSEFVFVPLTKLLQLRLRDNRLSSISDIVKVVSFCPLLKFLDLSNNPLSSIESEQFPFPLNITELDLSWTLLNQAFLRNLRTLDMSLTDFTNETYQLILQSLDSLEKLSLSNVGRLDGALFNWACGIQTLQTLDLSFNGYLIVTASFGERPEGLGPSSLQMLTRLSMLNLGANSLTEVPLTIRNMSSLTSLSLHANKISELRCLDFSGLHLLKILNLSFNKFRDLKSCVFQDLQSLEKLFVQKTSILNLDDCFGKTLPNLLVLDAADNNIEELQRGVFSNMTCLKDLELQTKSVTEMLVYQETFVGLTDLRTLSMSPIFIFDPPSAGVGPRSSSRGRSQLQQVFNLPLLQTLRITVSKDVCVDLTKDLFKGLDDLKVLSWRGCFWNLFQPLTVLQTLDLSENHLKSMDFLSEANLTQLQTLIIKNNDMSVINERVFEALPSLRYLDLSDNPFVCNCSNADFIDWVIRNRQVYVNGAYQYRCTSLPSEQGALLLEFDYRWCWESVGFFCFICSSALVLLTLLLSFLHHFLRLHLLYGFYLLRAFLYHRQRQRGRGCAEIYDALCHTTSTTRSGFTESCCPSWRTAGWKLCLHHRDFEPGKAIMENIVDAIYSSRKTLCVISHQYLLSEWCSREIQMASFRLLDEQKDVLILLFLEELSSNQLSPFFRMRKLMRSRTYLSWSGARGHRGLFWERVRHALQSGNIVFSFSHYKLLLEQFNDVRLFFSCKTNNNHAYI</sequence>
<evidence type="ECO:0000256" key="11">
    <source>
        <dbReference type="ARBA" id="ARBA00023170"/>
    </source>
</evidence>
<name>A0A8C6WU59_9GOBI</name>
<organism evidence="16 17">
    <name type="scientific">Neogobius melanostomus</name>
    <name type="common">round goby</name>
    <dbReference type="NCBI Taxonomy" id="47308"/>
    <lineage>
        <taxon>Eukaryota</taxon>
        <taxon>Metazoa</taxon>
        <taxon>Chordata</taxon>
        <taxon>Craniata</taxon>
        <taxon>Vertebrata</taxon>
        <taxon>Euteleostomi</taxon>
        <taxon>Actinopterygii</taxon>
        <taxon>Neopterygii</taxon>
        <taxon>Teleostei</taxon>
        <taxon>Neoteleostei</taxon>
        <taxon>Acanthomorphata</taxon>
        <taxon>Gobiaria</taxon>
        <taxon>Gobiiformes</taxon>
        <taxon>Gobioidei</taxon>
        <taxon>Gobiidae</taxon>
        <taxon>Benthophilinae</taxon>
        <taxon>Neogobiini</taxon>
        <taxon>Neogobius</taxon>
    </lineage>
</organism>
<proteinExistence type="inferred from homology"/>
<keyword evidence="17" id="KW-1185">Reference proteome</keyword>
<dbReference type="InterPro" id="IPR035897">
    <property type="entry name" value="Toll_tir_struct_dom_sf"/>
</dbReference>
<dbReference type="PANTHER" id="PTHR24365">
    <property type="entry name" value="TOLL-LIKE RECEPTOR"/>
    <property type="match status" value="1"/>
</dbReference>
<dbReference type="Pfam" id="PF00560">
    <property type="entry name" value="LRR_1"/>
    <property type="match status" value="1"/>
</dbReference>
<keyword evidence="11" id="KW-0675">Receptor</keyword>
<evidence type="ECO:0000256" key="4">
    <source>
        <dbReference type="ARBA" id="ARBA00022614"/>
    </source>
</evidence>
<dbReference type="InterPro" id="IPR017241">
    <property type="entry name" value="Toll-like_receptor"/>
</dbReference>
<reference evidence="16" key="2">
    <citation type="submission" date="2025-09" db="UniProtKB">
        <authorList>
            <consortium name="Ensembl"/>
        </authorList>
    </citation>
    <scope>IDENTIFICATION</scope>
</reference>
<dbReference type="Gene3D" id="3.40.50.10140">
    <property type="entry name" value="Toll/interleukin-1 receptor homology (TIR) domain"/>
    <property type="match status" value="1"/>
</dbReference>
<keyword evidence="5 14" id="KW-0812">Transmembrane</keyword>
<reference evidence="16" key="1">
    <citation type="submission" date="2025-08" db="UniProtKB">
        <authorList>
            <consortium name="Ensembl"/>
        </authorList>
    </citation>
    <scope>IDENTIFICATION</scope>
</reference>
<dbReference type="InterPro" id="IPR003591">
    <property type="entry name" value="Leu-rich_rpt_typical-subtyp"/>
</dbReference>
<evidence type="ECO:0000256" key="7">
    <source>
        <dbReference type="ARBA" id="ARBA00022737"/>
    </source>
</evidence>
<dbReference type="GO" id="GO:0006954">
    <property type="term" value="P:inflammatory response"/>
    <property type="evidence" value="ECO:0007669"/>
    <property type="project" value="UniProtKB-KW"/>
</dbReference>